<feature type="domain" description="Nucleotidyl transferase" evidence="3">
    <location>
        <begin position="8"/>
        <end position="193"/>
    </location>
</feature>
<evidence type="ECO:0000256" key="1">
    <source>
        <dbReference type="ARBA" id="ARBA00022679"/>
    </source>
</evidence>
<dbReference type="Gene3D" id="3.90.550.10">
    <property type="entry name" value="Spore Coat Polysaccharide Biosynthesis Protein SpsA, Chain A"/>
    <property type="match status" value="2"/>
</dbReference>
<dbReference type="PANTHER" id="PTHR43584:SF8">
    <property type="entry name" value="N-ACETYLMURAMATE ALPHA-1-PHOSPHATE URIDYLYLTRANSFERASE"/>
    <property type="match status" value="1"/>
</dbReference>
<evidence type="ECO:0000256" key="2">
    <source>
        <dbReference type="ARBA" id="ARBA00022695"/>
    </source>
</evidence>
<keyword evidence="1" id="KW-0808">Transferase</keyword>
<evidence type="ECO:0000313" key="6">
    <source>
        <dbReference type="Proteomes" id="UP000520814"/>
    </source>
</evidence>
<protein>
    <submittedName>
        <fullName evidence="5">NDP-sugar pyrophosphorylase family protein</fullName>
    </submittedName>
</protein>
<dbReference type="InterPro" id="IPR029044">
    <property type="entry name" value="Nucleotide-diphossugar_trans"/>
</dbReference>
<dbReference type="Proteomes" id="UP000520814">
    <property type="component" value="Unassembled WGS sequence"/>
</dbReference>
<sequence>MQIVIPLSGQGSRFQRAGYTALKPLIEVEGMPMIEHVVRMFPGESDFLFICGQDALETIPALRPTLERLAPQGKIVGIAPHKRGPVWAALQAAAWIKDDQPVVLNYTDFSVGWDYADFKATMERENPAGCVTAYRGFHPHSLGPNLYAYLRHDEATLQMREIQEKHCFTENRLQEFASSGTYYFRSGALLKATFHEAVERDLSTNGEFYASMPFNLLVEKDEPVRVYELEHFLQWGTPEDLEEYLAWSRYFSHYAEKDGWAPELAEMPGTNLIPMAGAGMRFAQEGYKVAKPLVPVDGTPMIARALRSLPAAKHWIAACRTEHLTSSCLAEYMGQDGRNLTLLPVETLTEGQACTCLLAREQIDPEAPLLIAPCDAAFVYDALHYDMLTRSASGPDCLIWTFQNHPHANRNPKQYGWVALDETTGNAKTVLCKQAPDGDIRQAHGVIGAFWFRKAKYFFAAADALIAQNLRVNGEFYVDSSINLLLEQGHTAQVFPVEHYLCFGVPDDVRTYDYWAGYFAQRARA</sequence>
<dbReference type="RefSeq" id="WP_184192317.1">
    <property type="nucleotide sequence ID" value="NZ_JACHGW010000001.1"/>
</dbReference>
<organism evidence="5 6">
    <name type="scientific">Armatimonas rosea</name>
    <dbReference type="NCBI Taxonomy" id="685828"/>
    <lineage>
        <taxon>Bacteria</taxon>
        <taxon>Bacillati</taxon>
        <taxon>Armatimonadota</taxon>
        <taxon>Armatimonadia</taxon>
        <taxon>Armatimonadales</taxon>
        <taxon>Armatimonadaceae</taxon>
        <taxon>Armatimonas</taxon>
    </lineage>
</organism>
<reference evidence="5 6" key="1">
    <citation type="submission" date="2020-08" db="EMBL/GenBank/DDBJ databases">
        <title>Genomic Encyclopedia of Type Strains, Phase IV (KMG-IV): sequencing the most valuable type-strain genomes for metagenomic binning, comparative biology and taxonomic classification.</title>
        <authorList>
            <person name="Goeker M."/>
        </authorList>
    </citation>
    <scope>NUCLEOTIDE SEQUENCE [LARGE SCALE GENOMIC DNA]</scope>
    <source>
        <strain evidence="5 6">DSM 23562</strain>
    </source>
</reference>
<dbReference type="EMBL" id="JACHGW010000001">
    <property type="protein sequence ID" value="MBB6048682.1"/>
    <property type="molecule type" value="Genomic_DNA"/>
</dbReference>
<gene>
    <name evidence="5" type="ORF">HNQ39_000444</name>
</gene>
<dbReference type="InterPro" id="IPR050065">
    <property type="entry name" value="GlmU-like"/>
</dbReference>
<accession>A0A7W9SL63</accession>
<dbReference type="InterPro" id="IPR025877">
    <property type="entry name" value="MobA-like_NTP_Trfase"/>
</dbReference>
<dbReference type="GO" id="GO:0016779">
    <property type="term" value="F:nucleotidyltransferase activity"/>
    <property type="evidence" value="ECO:0007669"/>
    <property type="project" value="UniProtKB-KW"/>
</dbReference>
<evidence type="ECO:0000259" key="4">
    <source>
        <dbReference type="Pfam" id="PF12804"/>
    </source>
</evidence>
<dbReference type="PANTHER" id="PTHR43584">
    <property type="entry name" value="NUCLEOTIDYL TRANSFERASE"/>
    <property type="match status" value="1"/>
</dbReference>
<dbReference type="AlphaFoldDB" id="A0A7W9SL63"/>
<dbReference type="InterPro" id="IPR005835">
    <property type="entry name" value="NTP_transferase_dom"/>
</dbReference>
<dbReference type="Pfam" id="PF12804">
    <property type="entry name" value="NTP_transf_3"/>
    <property type="match status" value="1"/>
</dbReference>
<proteinExistence type="predicted"/>
<dbReference type="SUPFAM" id="SSF53448">
    <property type="entry name" value="Nucleotide-diphospho-sugar transferases"/>
    <property type="match status" value="2"/>
</dbReference>
<keyword evidence="6" id="KW-1185">Reference proteome</keyword>
<name>A0A7W9SL63_ARMRO</name>
<comment type="caution">
    <text evidence="5">The sequence shown here is derived from an EMBL/GenBank/DDBJ whole genome shotgun (WGS) entry which is preliminary data.</text>
</comment>
<dbReference type="Pfam" id="PF00483">
    <property type="entry name" value="NTP_transferase"/>
    <property type="match status" value="1"/>
</dbReference>
<feature type="domain" description="MobA-like NTP transferase" evidence="4">
    <location>
        <begin position="273"/>
        <end position="406"/>
    </location>
</feature>
<evidence type="ECO:0000259" key="3">
    <source>
        <dbReference type="Pfam" id="PF00483"/>
    </source>
</evidence>
<evidence type="ECO:0000313" key="5">
    <source>
        <dbReference type="EMBL" id="MBB6048682.1"/>
    </source>
</evidence>
<keyword evidence="2" id="KW-0548">Nucleotidyltransferase</keyword>